<dbReference type="PANTHER" id="PTHR43622:SF3">
    <property type="entry name" value="2-EPI-5-EPI-VALIOLONE SYNTHASE"/>
    <property type="match status" value="1"/>
</dbReference>
<proteinExistence type="predicted"/>
<sequence length="529" mass="59187">MNRNKQIVPKNTCFFMIDFSALNLSHKQPTILMSIFGFIPTHLVTRGGVTECTLQEKGRELGRTAYPSKMTEPTVSHSVNSQVMQSHENSDSDTSQQTEYSLLQVNGAWNRQTGGQTQKEGRLSAAKIFQSTSEHGLSWTVVSPIVFTYRVIQCHNLLDVGNDTLLCGHIEDQDELKAFRSNTKPIKRFIIIDETVNQLYGSQVTRYFEARNVLYRILPLPTTEENKSMELVTRILEEVHKFGIDRRSEPIIAIGGGVCLDVVGLAASLYRRRTPYIRVPTTLLSYIDASVGAKTGVNFANGKNKLGSYTPPVATFLDRTFIRTVPRRQVSNGMAEMLKMALMKHRGLFELLETKGKYLLDSSFQSHDKISGCCDLEDAASSSTRIAIETMLEELAPNLWEDDLDRLVDFGHLVSPELEMKVLPALLHGEAVNIDMSFMVYVAHQKGLLTGEEKARISHCMVGLELPVWHQDCTLALVQKSLSERLKHSAGSLRMPLPTGLGCAEIFHEISDEILCQAFKIWCDELGSS</sequence>
<feature type="compositionally biased region" description="Polar residues" evidence="6">
    <location>
        <begin position="71"/>
        <end position="96"/>
    </location>
</feature>
<dbReference type="InterPro" id="IPR035872">
    <property type="entry name" value="EEVS-like"/>
</dbReference>
<dbReference type="AlphaFoldDB" id="A0A060XC87"/>
<dbReference type="PANTHER" id="PTHR43622">
    <property type="entry name" value="3-DEHYDROQUINATE SYNTHASE"/>
    <property type="match status" value="1"/>
</dbReference>
<dbReference type="Gene3D" id="1.20.1090.10">
    <property type="entry name" value="Dehydroquinate synthase-like - alpha domain"/>
    <property type="match status" value="1"/>
</dbReference>
<reference evidence="9" key="1">
    <citation type="journal article" date="2014" name="Nat. Commun.">
        <title>The rainbow trout genome provides novel insights into evolution after whole-genome duplication in vertebrates.</title>
        <authorList>
            <person name="Berthelot C."/>
            <person name="Brunet F."/>
            <person name="Chalopin D."/>
            <person name="Juanchich A."/>
            <person name="Bernard M."/>
            <person name="Noel B."/>
            <person name="Bento P."/>
            <person name="Da Silva C."/>
            <person name="Labadie K."/>
            <person name="Alberti A."/>
            <person name="Aury J.M."/>
            <person name="Louis A."/>
            <person name="Dehais P."/>
            <person name="Bardou P."/>
            <person name="Montfort J."/>
            <person name="Klopp C."/>
            <person name="Cabau C."/>
            <person name="Gaspin C."/>
            <person name="Thorgaard G.H."/>
            <person name="Boussaha M."/>
            <person name="Quillet E."/>
            <person name="Guyomard R."/>
            <person name="Galiana D."/>
            <person name="Bobe J."/>
            <person name="Volff J.N."/>
            <person name="Genet C."/>
            <person name="Wincker P."/>
            <person name="Jaillon O."/>
            <person name="Roest Crollius H."/>
            <person name="Guiguen Y."/>
        </authorList>
    </citation>
    <scope>NUCLEOTIDE SEQUENCE [LARGE SCALE GENOMIC DNA]</scope>
</reference>
<feature type="region of interest" description="Disordered" evidence="6">
    <location>
        <begin position="70"/>
        <end position="96"/>
    </location>
</feature>
<dbReference type="InterPro" id="IPR056179">
    <property type="entry name" value="DHQS_C"/>
</dbReference>
<name>A0A060XC87_ONCMY</name>
<organism evidence="9 10">
    <name type="scientific">Oncorhynchus mykiss</name>
    <name type="common">Rainbow trout</name>
    <name type="synonym">Salmo gairdneri</name>
    <dbReference type="NCBI Taxonomy" id="8022"/>
    <lineage>
        <taxon>Eukaryota</taxon>
        <taxon>Metazoa</taxon>
        <taxon>Chordata</taxon>
        <taxon>Craniata</taxon>
        <taxon>Vertebrata</taxon>
        <taxon>Euteleostomi</taxon>
        <taxon>Actinopterygii</taxon>
        <taxon>Neopterygii</taxon>
        <taxon>Teleostei</taxon>
        <taxon>Protacanthopterygii</taxon>
        <taxon>Salmoniformes</taxon>
        <taxon>Salmonidae</taxon>
        <taxon>Salmoninae</taxon>
        <taxon>Oncorhynchus</taxon>
    </lineage>
</organism>
<dbReference type="STRING" id="8022.A0A060XC87"/>
<keyword evidence="2" id="KW-0479">Metal-binding</keyword>
<evidence type="ECO:0000259" key="8">
    <source>
        <dbReference type="Pfam" id="PF24621"/>
    </source>
</evidence>
<keyword evidence="3" id="KW-0547">Nucleotide-binding</keyword>
<dbReference type="CDD" id="cd08199">
    <property type="entry name" value="EEVS"/>
    <property type="match status" value="1"/>
</dbReference>
<keyword evidence="5" id="KW-0456">Lyase</keyword>
<accession>A0A060XC87</accession>
<keyword evidence="4" id="KW-0520">NAD</keyword>
<dbReference type="Proteomes" id="UP000193380">
    <property type="component" value="Unassembled WGS sequence"/>
</dbReference>
<dbReference type="GO" id="GO:0003856">
    <property type="term" value="F:3-dehydroquinate synthase activity"/>
    <property type="evidence" value="ECO:0007669"/>
    <property type="project" value="TreeGrafter"/>
</dbReference>
<comment type="cofactor">
    <cofactor evidence="1">
        <name>NAD(+)</name>
        <dbReference type="ChEBI" id="CHEBI:57540"/>
    </cofactor>
</comment>
<evidence type="ECO:0000256" key="5">
    <source>
        <dbReference type="ARBA" id="ARBA00023239"/>
    </source>
</evidence>
<evidence type="ECO:0000313" key="9">
    <source>
        <dbReference type="EMBL" id="CDQ76812.1"/>
    </source>
</evidence>
<evidence type="ECO:0000313" key="10">
    <source>
        <dbReference type="Proteomes" id="UP000193380"/>
    </source>
</evidence>
<dbReference type="GO" id="GO:0000166">
    <property type="term" value="F:nucleotide binding"/>
    <property type="evidence" value="ECO:0007669"/>
    <property type="project" value="UniProtKB-KW"/>
</dbReference>
<reference evidence="9" key="2">
    <citation type="submission" date="2014-03" db="EMBL/GenBank/DDBJ databases">
        <authorList>
            <person name="Genoscope - CEA"/>
        </authorList>
    </citation>
    <scope>NUCLEOTIDE SEQUENCE</scope>
</reference>
<evidence type="ECO:0000259" key="7">
    <source>
        <dbReference type="Pfam" id="PF01761"/>
    </source>
</evidence>
<dbReference type="PaxDb" id="8022-A0A060XC87"/>
<protein>
    <submittedName>
        <fullName evidence="9">Uncharacterized protein</fullName>
    </submittedName>
</protein>
<evidence type="ECO:0000256" key="2">
    <source>
        <dbReference type="ARBA" id="ARBA00022723"/>
    </source>
</evidence>
<evidence type="ECO:0000256" key="6">
    <source>
        <dbReference type="SAM" id="MobiDB-lite"/>
    </source>
</evidence>
<dbReference type="GO" id="GO:0046872">
    <property type="term" value="F:metal ion binding"/>
    <property type="evidence" value="ECO:0007669"/>
    <property type="project" value="UniProtKB-KW"/>
</dbReference>
<feature type="domain" description="3-dehydroquinate synthase N-terminal" evidence="7">
    <location>
        <begin position="220"/>
        <end position="331"/>
    </location>
</feature>
<evidence type="ECO:0000256" key="1">
    <source>
        <dbReference type="ARBA" id="ARBA00001911"/>
    </source>
</evidence>
<dbReference type="Gene3D" id="3.40.50.1970">
    <property type="match status" value="1"/>
</dbReference>
<dbReference type="EMBL" id="FR905176">
    <property type="protein sequence ID" value="CDQ76812.1"/>
    <property type="molecule type" value="Genomic_DNA"/>
</dbReference>
<evidence type="ECO:0000256" key="4">
    <source>
        <dbReference type="ARBA" id="ARBA00023027"/>
    </source>
</evidence>
<dbReference type="SUPFAM" id="SSF56796">
    <property type="entry name" value="Dehydroquinate synthase-like"/>
    <property type="match status" value="1"/>
</dbReference>
<dbReference type="GO" id="GO:0017000">
    <property type="term" value="P:antibiotic biosynthetic process"/>
    <property type="evidence" value="ECO:0007669"/>
    <property type="project" value="InterPro"/>
</dbReference>
<dbReference type="InterPro" id="IPR050071">
    <property type="entry name" value="Dehydroquinate_synthase"/>
</dbReference>
<dbReference type="Pfam" id="PF01761">
    <property type="entry name" value="DHQ_synthase"/>
    <property type="match status" value="1"/>
</dbReference>
<evidence type="ECO:0000256" key="3">
    <source>
        <dbReference type="ARBA" id="ARBA00022741"/>
    </source>
</evidence>
<feature type="domain" description="3-dehydroquinate synthase C-terminal" evidence="8">
    <location>
        <begin position="333"/>
        <end position="476"/>
    </location>
</feature>
<dbReference type="Pfam" id="PF24621">
    <property type="entry name" value="DHQS_C"/>
    <property type="match status" value="1"/>
</dbReference>
<gene>
    <name evidence="9" type="ORF">GSONMT00059187001</name>
</gene>
<dbReference type="InterPro" id="IPR030960">
    <property type="entry name" value="DHQS/DOIS_N"/>
</dbReference>